<evidence type="ECO:0000313" key="2">
    <source>
        <dbReference type="Proteomes" id="UP000183832"/>
    </source>
</evidence>
<proteinExistence type="predicted"/>
<reference evidence="1 2" key="1">
    <citation type="submission" date="2015-04" db="EMBL/GenBank/DDBJ databases">
        <authorList>
            <person name="Syromyatnikov M.Y."/>
            <person name="Popov V.N."/>
        </authorList>
    </citation>
    <scope>NUCLEOTIDE SEQUENCE [LARGE SCALE GENOMIC DNA]</scope>
</reference>
<organism evidence="1 2">
    <name type="scientific">Clunio marinus</name>
    <dbReference type="NCBI Taxonomy" id="568069"/>
    <lineage>
        <taxon>Eukaryota</taxon>
        <taxon>Metazoa</taxon>
        <taxon>Ecdysozoa</taxon>
        <taxon>Arthropoda</taxon>
        <taxon>Hexapoda</taxon>
        <taxon>Insecta</taxon>
        <taxon>Pterygota</taxon>
        <taxon>Neoptera</taxon>
        <taxon>Endopterygota</taxon>
        <taxon>Diptera</taxon>
        <taxon>Nematocera</taxon>
        <taxon>Chironomoidea</taxon>
        <taxon>Chironomidae</taxon>
        <taxon>Clunio</taxon>
    </lineage>
</organism>
<name>A0A1J1I3I6_9DIPT</name>
<dbReference type="Proteomes" id="UP000183832">
    <property type="component" value="Unassembled WGS sequence"/>
</dbReference>
<evidence type="ECO:0000313" key="1">
    <source>
        <dbReference type="EMBL" id="CRK94330.1"/>
    </source>
</evidence>
<gene>
    <name evidence="1" type="ORF">CLUMA_CG007845</name>
</gene>
<dbReference type="EMBL" id="CVRI01000038">
    <property type="protein sequence ID" value="CRK94330.1"/>
    <property type="molecule type" value="Genomic_DNA"/>
</dbReference>
<protein>
    <submittedName>
        <fullName evidence="1">CLUMA_CG007845, isoform A</fullName>
    </submittedName>
</protein>
<dbReference type="AlphaFoldDB" id="A0A1J1I3I6"/>
<sequence length="143" mass="16459">MNMRRMFLVYPKRAAMLLDRIMVALHHALEDEDTKEIKKINDLYRNGQLPLPQPNNPNLTPKYYKGKSESDAYYGYKLINGQTDDSEDMGGRSTEFGLRSADYDQESGGDNTMDLQRRGHSAGLGTNKSRVYWRCYFNAVTCF</sequence>
<dbReference type="OrthoDB" id="7464898at2759"/>
<keyword evidence="2" id="KW-1185">Reference proteome</keyword>
<accession>A0A1J1I3I6</accession>